<dbReference type="GO" id="GO:0016747">
    <property type="term" value="F:acyltransferase activity, transferring groups other than amino-acyl groups"/>
    <property type="evidence" value="ECO:0007669"/>
    <property type="project" value="InterPro"/>
</dbReference>
<evidence type="ECO:0000313" key="5">
    <source>
        <dbReference type="Proteomes" id="UP000193711"/>
    </source>
</evidence>
<dbReference type="SUPFAM" id="SSF55729">
    <property type="entry name" value="Acyl-CoA N-acyltransferases (Nat)"/>
    <property type="match status" value="1"/>
</dbReference>
<keyword evidence="4" id="KW-0687">Ribonucleoprotein</keyword>
<reference evidence="5" key="1">
    <citation type="submission" date="2017-04" db="EMBL/GenBank/DDBJ databases">
        <authorList>
            <person name="Varghese N."/>
            <person name="Submissions S."/>
        </authorList>
    </citation>
    <scope>NUCLEOTIDE SEQUENCE [LARGE SCALE GENOMIC DNA]</scope>
    <source>
        <strain evidence="5">VKM Ac-2121</strain>
    </source>
</reference>
<dbReference type="PANTHER" id="PTHR43877">
    <property type="entry name" value="AMINOALKYLPHOSPHONATE N-ACETYLTRANSFERASE-RELATED-RELATED"/>
    <property type="match status" value="1"/>
</dbReference>
<dbReference type="CDD" id="cd04301">
    <property type="entry name" value="NAT_SF"/>
    <property type="match status" value="1"/>
</dbReference>
<dbReference type="InterPro" id="IPR016181">
    <property type="entry name" value="Acyl_CoA_acyltransferase"/>
</dbReference>
<protein>
    <submittedName>
        <fullName evidence="4">Ribosomal protein S18 acetylase RimI</fullName>
    </submittedName>
</protein>
<evidence type="ECO:0000256" key="1">
    <source>
        <dbReference type="ARBA" id="ARBA00022679"/>
    </source>
</evidence>
<keyword evidence="4" id="KW-0689">Ribosomal protein</keyword>
<keyword evidence="5" id="KW-1185">Reference proteome</keyword>
<dbReference type="PROSITE" id="PS51186">
    <property type="entry name" value="GNAT"/>
    <property type="match status" value="1"/>
</dbReference>
<dbReference type="Proteomes" id="UP000193711">
    <property type="component" value="Unassembled WGS sequence"/>
</dbReference>
<accession>A0A1X7P8U8</accession>
<gene>
    <name evidence="4" type="ORF">SAMN06295885_2975</name>
</gene>
<organism evidence="4 5">
    <name type="scientific">Rathayibacter oskolensis</name>
    <dbReference type="NCBI Taxonomy" id="1891671"/>
    <lineage>
        <taxon>Bacteria</taxon>
        <taxon>Bacillati</taxon>
        <taxon>Actinomycetota</taxon>
        <taxon>Actinomycetes</taxon>
        <taxon>Micrococcales</taxon>
        <taxon>Microbacteriaceae</taxon>
        <taxon>Rathayibacter</taxon>
    </lineage>
</organism>
<dbReference type="InterPro" id="IPR000182">
    <property type="entry name" value="GNAT_dom"/>
</dbReference>
<sequence length="179" mass="18924">MSPPPLSPPWPSRYRGRVTSTLLRPGTRDDHDDCVRLWLAALEARDGRAPVPGTDDRARAKLAAPAVCFVVAERGGPIDGFVLVSTPGSGFADDPPGAAYLSLLAVHPSAQGRGLARRLLAAAERDAAAVADEAVLHVLVGNRAARSLYRAAGWREEGAEFPHPLSAAPVITLRRLLGD</sequence>
<proteinExistence type="predicted"/>
<dbReference type="Pfam" id="PF00583">
    <property type="entry name" value="Acetyltransf_1"/>
    <property type="match status" value="1"/>
</dbReference>
<dbReference type="EMBL" id="FXBM01000002">
    <property type="protein sequence ID" value="SMH47441.1"/>
    <property type="molecule type" value="Genomic_DNA"/>
</dbReference>
<dbReference type="AlphaFoldDB" id="A0A1X7P8U8"/>
<evidence type="ECO:0000313" key="4">
    <source>
        <dbReference type="EMBL" id="SMH47441.1"/>
    </source>
</evidence>
<name>A0A1X7P8U8_9MICO</name>
<dbReference type="Gene3D" id="3.40.630.30">
    <property type="match status" value="1"/>
</dbReference>
<evidence type="ECO:0000259" key="3">
    <source>
        <dbReference type="PROSITE" id="PS51186"/>
    </source>
</evidence>
<dbReference type="GO" id="GO:0005840">
    <property type="term" value="C:ribosome"/>
    <property type="evidence" value="ECO:0007669"/>
    <property type="project" value="UniProtKB-KW"/>
</dbReference>
<keyword evidence="2" id="KW-0012">Acyltransferase</keyword>
<keyword evidence="1" id="KW-0808">Transferase</keyword>
<feature type="domain" description="N-acetyltransferase" evidence="3">
    <location>
        <begin position="21"/>
        <end position="178"/>
    </location>
</feature>
<dbReference type="InterPro" id="IPR050832">
    <property type="entry name" value="Bact_Acetyltransf"/>
</dbReference>
<evidence type="ECO:0000256" key="2">
    <source>
        <dbReference type="ARBA" id="ARBA00023315"/>
    </source>
</evidence>
<dbReference type="STRING" id="1891671.SAMN06295885_2975"/>